<protein>
    <recommendedName>
        <fullName evidence="5">Apple domain-containing protein</fullName>
    </recommendedName>
</protein>
<dbReference type="InterPro" id="IPR032675">
    <property type="entry name" value="LRR_dom_sf"/>
</dbReference>
<dbReference type="PANTHER" id="PTHR24369:SF210">
    <property type="entry name" value="CHAOPTIN-RELATED"/>
    <property type="match status" value="1"/>
</dbReference>
<keyword evidence="1" id="KW-0433">Leucine-rich repeat</keyword>
<name>A0A8S4NPI2_OWEFU</name>
<gene>
    <name evidence="6" type="ORF">OFUS_LOCUS9589</name>
</gene>
<feature type="domain" description="Apple" evidence="5">
    <location>
        <begin position="392"/>
        <end position="477"/>
    </location>
</feature>
<feature type="transmembrane region" description="Helical" evidence="4">
    <location>
        <begin position="530"/>
        <end position="554"/>
    </location>
</feature>
<dbReference type="InterPro" id="IPR050541">
    <property type="entry name" value="LRR_TM_domain-containing"/>
</dbReference>
<keyword evidence="4" id="KW-0472">Membrane</keyword>
<keyword evidence="4" id="KW-0812">Transmembrane</keyword>
<evidence type="ECO:0000256" key="1">
    <source>
        <dbReference type="ARBA" id="ARBA00022614"/>
    </source>
</evidence>
<dbReference type="InterPro" id="IPR001611">
    <property type="entry name" value="Leu-rich_rpt"/>
</dbReference>
<dbReference type="SUPFAM" id="SSF52058">
    <property type="entry name" value="L domain-like"/>
    <property type="match status" value="1"/>
</dbReference>
<dbReference type="PANTHER" id="PTHR24369">
    <property type="entry name" value="ANTIGEN BSP, PUTATIVE-RELATED"/>
    <property type="match status" value="1"/>
</dbReference>
<evidence type="ECO:0000256" key="4">
    <source>
        <dbReference type="SAM" id="Phobius"/>
    </source>
</evidence>
<keyword evidence="3" id="KW-0677">Repeat</keyword>
<accession>A0A8S4NPI2</accession>
<dbReference type="PROSITE" id="PS50948">
    <property type="entry name" value="PAN"/>
    <property type="match status" value="1"/>
</dbReference>
<dbReference type="Gene3D" id="3.50.4.10">
    <property type="entry name" value="Hepatocyte Growth Factor"/>
    <property type="match status" value="1"/>
</dbReference>
<dbReference type="AlphaFoldDB" id="A0A8S4NPI2"/>
<evidence type="ECO:0000313" key="7">
    <source>
        <dbReference type="Proteomes" id="UP000749559"/>
    </source>
</evidence>
<dbReference type="Pfam" id="PF13306">
    <property type="entry name" value="LRR_5"/>
    <property type="match status" value="1"/>
</dbReference>
<evidence type="ECO:0000256" key="3">
    <source>
        <dbReference type="ARBA" id="ARBA00022737"/>
    </source>
</evidence>
<dbReference type="InterPro" id="IPR003609">
    <property type="entry name" value="Pan_app"/>
</dbReference>
<sequence length="574" mass="63644">MRSGAPLHPPKVLYDGCLMDDGIDQFVAVGDADISIGCPNQRSMANSSAMSALQMHPGIFSQFPPDLLNRFDELKVFCVADNKDLRTLPEELFQGTPSLERIDLNDVTFERLPSDLLKGLLQLEKISGLRLTSYPVGLFENLPNLKEHTFIATRENLNGDIFSGSTIEKLTLELESVRILNGSSLSGLGESLSSLKITGDALDTLSPEFLQPLTKLESFYLTVKNVTNLSKEAFTLVNDNLAEIIIENVNFVDSDTFKNMSGLVNLTLHNVDKIHPDAFGALQLKSLANLDLSNNRLFTLESSWFASMTALRTVRLDNNKITTTPDVLFDHKTHHKLETITLTGNPIICNCALATIVHFSEHASDLNVEGNCSAPEKFRGYPMGNLKVADICNFELWQVWRNSCLSGHNDRIIEAASKITMTLDMCMYECRNERSFLCRSIDFNSDIKTCYLSKHWSGNAPVGKCLYSGVDFWDRILAENLPDVNSQSCPVDPTEGAEHDMTTRWTLDAPELGKERAIPEAAGGNLVNKVWFQAGIWIMVAAIVVAAAVGVIYVRNDAKKRKMIVQSSTTLNQL</sequence>
<dbReference type="GO" id="GO:0005886">
    <property type="term" value="C:plasma membrane"/>
    <property type="evidence" value="ECO:0007669"/>
    <property type="project" value="TreeGrafter"/>
</dbReference>
<dbReference type="SUPFAM" id="SSF57414">
    <property type="entry name" value="Hairpin loop containing domain-like"/>
    <property type="match status" value="1"/>
</dbReference>
<keyword evidence="4" id="KW-1133">Transmembrane helix</keyword>
<dbReference type="InterPro" id="IPR003591">
    <property type="entry name" value="Leu-rich_rpt_typical-subtyp"/>
</dbReference>
<dbReference type="InterPro" id="IPR026906">
    <property type="entry name" value="LRR_5"/>
</dbReference>
<dbReference type="PROSITE" id="PS51450">
    <property type="entry name" value="LRR"/>
    <property type="match status" value="1"/>
</dbReference>
<organism evidence="6 7">
    <name type="scientific">Owenia fusiformis</name>
    <name type="common">Polychaete worm</name>
    <dbReference type="NCBI Taxonomy" id="6347"/>
    <lineage>
        <taxon>Eukaryota</taxon>
        <taxon>Metazoa</taxon>
        <taxon>Spiralia</taxon>
        <taxon>Lophotrochozoa</taxon>
        <taxon>Annelida</taxon>
        <taxon>Polychaeta</taxon>
        <taxon>Sedentaria</taxon>
        <taxon>Canalipalpata</taxon>
        <taxon>Sabellida</taxon>
        <taxon>Oweniida</taxon>
        <taxon>Oweniidae</taxon>
        <taxon>Owenia</taxon>
    </lineage>
</organism>
<dbReference type="OrthoDB" id="6066926at2759"/>
<dbReference type="Gene3D" id="3.80.10.10">
    <property type="entry name" value="Ribonuclease Inhibitor"/>
    <property type="match status" value="2"/>
</dbReference>
<dbReference type="Pfam" id="PF13855">
    <property type="entry name" value="LRR_8"/>
    <property type="match status" value="1"/>
</dbReference>
<reference evidence="6" key="1">
    <citation type="submission" date="2022-03" db="EMBL/GenBank/DDBJ databases">
        <authorList>
            <person name="Martin C."/>
        </authorList>
    </citation>
    <scope>NUCLEOTIDE SEQUENCE</scope>
</reference>
<keyword evidence="2" id="KW-0732">Signal</keyword>
<dbReference type="Proteomes" id="UP000749559">
    <property type="component" value="Unassembled WGS sequence"/>
</dbReference>
<proteinExistence type="predicted"/>
<evidence type="ECO:0000313" key="6">
    <source>
        <dbReference type="EMBL" id="CAH1783229.1"/>
    </source>
</evidence>
<keyword evidence="7" id="KW-1185">Reference proteome</keyword>
<dbReference type="CDD" id="cd01099">
    <property type="entry name" value="PAN_AP_HGF"/>
    <property type="match status" value="1"/>
</dbReference>
<dbReference type="SMART" id="SM00369">
    <property type="entry name" value="LRR_TYP"/>
    <property type="match status" value="4"/>
</dbReference>
<dbReference type="EMBL" id="CAIIXF020000005">
    <property type="protein sequence ID" value="CAH1783229.1"/>
    <property type="molecule type" value="Genomic_DNA"/>
</dbReference>
<dbReference type="Pfam" id="PF00024">
    <property type="entry name" value="PAN_1"/>
    <property type="match status" value="1"/>
</dbReference>
<evidence type="ECO:0000256" key="2">
    <source>
        <dbReference type="ARBA" id="ARBA00022729"/>
    </source>
</evidence>
<evidence type="ECO:0000259" key="5">
    <source>
        <dbReference type="PROSITE" id="PS50948"/>
    </source>
</evidence>
<comment type="caution">
    <text evidence="6">The sequence shown here is derived from an EMBL/GenBank/DDBJ whole genome shotgun (WGS) entry which is preliminary data.</text>
</comment>